<sequence length="68" mass="8350">MAGYELELAKMKQAEYRYQMDTDALAEEVRKLERPESSLWYRLRKLFTSKNDYRSRKHTRTSTLRHEH</sequence>
<evidence type="ECO:0000313" key="3">
    <source>
        <dbReference type="Proteomes" id="UP000521676"/>
    </source>
</evidence>
<dbReference type="EMBL" id="CP128399">
    <property type="protein sequence ID" value="WJW66821.1"/>
    <property type="molecule type" value="Genomic_DNA"/>
</dbReference>
<dbReference type="Proteomes" id="UP001431572">
    <property type="component" value="Chromosome 1"/>
</dbReference>
<organism evidence="1 3">
    <name type="scientific">Candidatus Chlorohelix allophototropha</name>
    <dbReference type="NCBI Taxonomy" id="3003348"/>
    <lineage>
        <taxon>Bacteria</taxon>
        <taxon>Bacillati</taxon>
        <taxon>Chloroflexota</taxon>
        <taxon>Chloroflexia</taxon>
        <taxon>Candidatus Chloroheliales</taxon>
        <taxon>Candidatus Chloroheliaceae</taxon>
        <taxon>Candidatus Chlorohelix</taxon>
    </lineage>
</organism>
<dbReference type="EMBL" id="JACATZ010000001">
    <property type="protein sequence ID" value="NWJ44940.1"/>
    <property type="molecule type" value="Genomic_DNA"/>
</dbReference>
<evidence type="ECO:0000313" key="1">
    <source>
        <dbReference type="EMBL" id="NWJ44940.1"/>
    </source>
</evidence>
<reference evidence="1 3" key="1">
    <citation type="submission" date="2020-06" db="EMBL/GenBank/DDBJ databases">
        <title>Anoxygenic phototrophic Chloroflexota member uses a Type I reaction center.</title>
        <authorList>
            <person name="Tsuji J.M."/>
            <person name="Shaw N.A."/>
            <person name="Nagashima S."/>
            <person name="Venkiteswaran J."/>
            <person name="Schiff S.L."/>
            <person name="Hanada S."/>
            <person name="Tank M."/>
            <person name="Neufeld J.D."/>
        </authorList>
    </citation>
    <scope>NUCLEOTIDE SEQUENCE [LARGE SCALE GENOMIC DNA]</scope>
    <source>
        <strain evidence="1">L227-S17</strain>
    </source>
</reference>
<keyword evidence="4" id="KW-1185">Reference proteome</keyword>
<gene>
    <name evidence="1" type="ORF">HXX08_03590</name>
    <name evidence="2" type="ORF">OZ401_000066</name>
</gene>
<evidence type="ECO:0000313" key="2">
    <source>
        <dbReference type="EMBL" id="WJW66821.1"/>
    </source>
</evidence>
<evidence type="ECO:0000313" key="4">
    <source>
        <dbReference type="Proteomes" id="UP001431572"/>
    </source>
</evidence>
<dbReference type="AlphaFoldDB" id="A0A8T7LZT0"/>
<dbReference type="RefSeq" id="WP_341468714.1">
    <property type="nucleotide sequence ID" value="NZ_CP128399.1"/>
</dbReference>
<name>A0A8T7LZT0_9CHLR</name>
<proteinExistence type="predicted"/>
<accession>A0A8T7LZT0</accession>
<protein>
    <submittedName>
        <fullName evidence="1">Uncharacterized protein</fullName>
    </submittedName>
</protein>
<reference evidence="2" key="2">
    <citation type="journal article" date="2024" name="Nature">
        <title>Anoxygenic phototroph of the Chloroflexota uses a type I reaction centre.</title>
        <authorList>
            <person name="Tsuji J.M."/>
            <person name="Shaw N.A."/>
            <person name="Nagashima S."/>
            <person name="Venkiteswaran J.J."/>
            <person name="Schiff S.L."/>
            <person name="Watanabe T."/>
            <person name="Fukui M."/>
            <person name="Hanada S."/>
            <person name="Tank M."/>
            <person name="Neufeld J.D."/>
        </authorList>
    </citation>
    <scope>NUCLEOTIDE SEQUENCE</scope>
    <source>
        <strain evidence="2">L227-S17</strain>
    </source>
</reference>
<dbReference type="Proteomes" id="UP000521676">
    <property type="component" value="Unassembled WGS sequence"/>
</dbReference>